<dbReference type="STRING" id="7719.ENSCINP00000025812"/>
<dbReference type="GO" id="GO:0004674">
    <property type="term" value="F:protein serine/threonine kinase activity"/>
    <property type="evidence" value="ECO:0007669"/>
    <property type="project" value="UniProtKB-KW"/>
</dbReference>
<reference evidence="7" key="1">
    <citation type="journal article" date="2002" name="Science">
        <title>The draft genome of Ciona intestinalis: insights into chordate and vertebrate origins.</title>
        <authorList>
            <person name="Dehal P."/>
            <person name="Satou Y."/>
            <person name="Campbell R.K."/>
            <person name="Chapman J."/>
            <person name="Degnan B."/>
            <person name="De Tomaso A."/>
            <person name="Davidson B."/>
            <person name="Di Gregorio A."/>
            <person name="Gelpke M."/>
            <person name="Goodstein D.M."/>
            <person name="Harafuji N."/>
            <person name="Hastings K.E."/>
            <person name="Ho I."/>
            <person name="Hotta K."/>
            <person name="Huang W."/>
            <person name="Kawashima T."/>
            <person name="Lemaire P."/>
            <person name="Martinez D."/>
            <person name="Meinertzhagen I.A."/>
            <person name="Necula S."/>
            <person name="Nonaka M."/>
            <person name="Putnam N."/>
            <person name="Rash S."/>
            <person name="Saiga H."/>
            <person name="Satake M."/>
            <person name="Terry A."/>
            <person name="Yamada L."/>
            <person name="Wang H.G."/>
            <person name="Awazu S."/>
            <person name="Azumi K."/>
            <person name="Boore J."/>
            <person name="Branno M."/>
            <person name="Chin-Bow S."/>
            <person name="DeSantis R."/>
            <person name="Doyle S."/>
            <person name="Francino P."/>
            <person name="Keys D.N."/>
            <person name="Haga S."/>
            <person name="Hayashi H."/>
            <person name="Hino K."/>
            <person name="Imai K.S."/>
            <person name="Inaba K."/>
            <person name="Kano S."/>
            <person name="Kobayashi K."/>
            <person name="Kobayashi M."/>
            <person name="Lee B.I."/>
            <person name="Makabe K.W."/>
            <person name="Manohar C."/>
            <person name="Matassi G."/>
            <person name="Medina M."/>
            <person name="Mochizuki Y."/>
            <person name="Mount S."/>
            <person name="Morishita T."/>
            <person name="Miura S."/>
            <person name="Nakayama A."/>
            <person name="Nishizaka S."/>
            <person name="Nomoto H."/>
            <person name="Ohta F."/>
            <person name="Oishi K."/>
            <person name="Rigoutsos I."/>
            <person name="Sano M."/>
            <person name="Sasaki A."/>
            <person name="Sasakura Y."/>
            <person name="Shoguchi E."/>
            <person name="Shin-i T."/>
            <person name="Spagnuolo A."/>
            <person name="Stainier D."/>
            <person name="Suzuki M.M."/>
            <person name="Tassy O."/>
            <person name="Takatori N."/>
            <person name="Tokuoka M."/>
            <person name="Yagi K."/>
            <person name="Yoshizaki F."/>
            <person name="Wada S."/>
            <person name="Zhang C."/>
            <person name="Hyatt P.D."/>
            <person name="Larimer F."/>
            <person name="Detter C."/>
            <person name="Doggett N."/>
            <person name="Glavina T."/>
            <person name="Hawkins T."/>
            <person name="Richardson P."/>
            <person name="Lucas S."/>
            <person name="Kohara Y."/>
            <person name="Levine M."/>
            <person name="Satoh N."/>
            <person name="Rokhsar D.S."/>
        </authorList>
    </citation>
    <scope>NUCLEOTIDE SEQUENCE [LARGE SCALE GENOMIC DNA]</scope>
</reference>
<dbReference type="PROSITE" id="PS00108">
    <property type="entry name" value="PROTEIN_KINASE_ST"/>
    <property type="match status" value="1"/>
</dbReference>
<comment type="similarity">
    <text evidence="4">Belongs to the protein kinase superfamily.</text>
</comment>
<evidence type="ECO:0000313" key="6">
    <source>
        <dbReference type="Ensembl" id="ENSCINP00000025812.2"/>
    </source>
</evidence>
<dbReference type="OMA" id="NIVRMHG"/>
<dbReference type="PROSITE" id="PS00107">
    <property type="entry name" value="PROTEIN_KINASE_ATP"/>
    <property type="match status" value="1"/>
</dbReference>
<name>F6Y0Y2_CIOIN</name>
<dbReference type="GO" id="GO:0008063">
    <property type="term" value="P:Toll signaling pathway"/>
    <property type="evidence" value="ECO:0000318"/>
    <property type="project" value="GO_Central"/>
</dbReference>
<organism evidence="6 7">
    <name type="scientific">Ciona intestinalis</name>
    <name type="common">Transparent sea squirt</name>
    <name type="synonym">Ascidia intestinalis</name>
    <dbReference type="NCBI Taxonomy" id="7719"/>
    <lineage>
        <taxon>Eukaryota</taxon>
        <taxon>Metazoa</taxon>
        <taxon>Chordata</taxon>
        <taxon>Tunicata</taxon>
        <taxon>Ascidiacea</taxon>
        <taxon>Phlebobranchia</taxon>
        <taxon>Cionidae</taxon>
        <taxon>Ciona</taxon>
    </lineage>
</organism>
<dbReference type="SMART" id="SM00220">
    <property type="entry name" value="S_TKc"/>
    <property type="match status" value="1"/>
</dbReference>
<evidence type="ECO:0000256" key="1">
    <source>
        <dbReference type="ARBA" id="ARBA00022741"/>
    </source>
</evidence>
<dbReference type="PIRSF" id="PIRSF000654">
    <property type="entry name" value="Integrin-linked_kinase"/>
    <property type="match status" value="1"/>
</dbReference>
<keyword evidence="4" id="KW-0808">Transferase</keyword>
<dbReference type="InterPro" id="IPR008271">
    <property type="entry name" value="Ser/Thr_kinase_AS"/>
</dbReference>
<dbReference type="AlphaFoldDB" id="F6Y0Y2"/>
<reference evidence="6" key="4">
    <citation type="submission" date="2025-09" db="UniProtKB">
        <authorList>
            <consortium name="Ensembl"/>
        </authorList>
    </citation>
    <scope>IDENTIFICATION</scope>
</reference>
<evidence type="ECO:0000256" key="4">
    <source>
        <dbReference type="RuleBase" id="RU000304"/>
    </source>
</evidence>
<dbReference type="InterPro" id="IPR051681">
    <property type="entry name" value="Ser/Thr_Kinases-Pseudokinases"/>
</dbReference>
<dbReference type="GO" id="GO:0019221">
    <property type="term" value="P:cytokine-mediated signaling pathway"/>
    <property type="evidence" value="ECO:0000318"/>
    <property type="project" value="GO_Central"/>
</dbReference>
<dbReference type="GO" id="GO:0043123">
    <property type="term" value="P:positive regulation of canonical NF-kappaB signal transduction"/>
    <property type="evidence" value="ECO:0000318"/>
    <property type="project" value="GO_Central"/>
</dbReference>
<dbReference type="HOGENOM" id="CLU_000288_7_35_1"/>
<feature type="binding site" evidence="3">
    <location>
        <position position="47"/>
    </location>
    <ligand>
        <name>ATP</name>
        <dbReference type="ChEBI" id="CHEBI:30616"/>
    </ligand>
</feature>
<dbReference type="SUPFAM" id="SSF56112">
    <property type="entry name" value="Protein kinase-like (PK-like)"/>
    <property type="match status" value="1"/>
</dbReference>
<dbReference type="GO" id="GO:0031663">
    <property type="term" value="P:lipopolysaccharide-mediated signaling pathway"/>
    <property type="evidence" value="ECO:0000318"/>
    <property type="project" value="GO_Central"/>
</dbReference>
<keyword evidence="1 3" id="KW-0547">Nucleotide-binding</keyword>
<dbReference type="FunCoup" id="F6Y0Y2">
    <property type="interactions" value="11"/>
</dbReference>
<dbReference type="PANTHER" id="PTHR44329">
    <property type="entry name" value="SERINE/THREONINE-PROTEIN KINASE TNNI3K-RELATED"/>
    <property type="match status" value="1"/>
</dbReference>
<evidence type="ECO:0000313" key="7">
    <source>
        <dbReference type="Proteomes" id="UP000008144"/>
    </source>
</evidence>
<dbReference type="GO" id="GO:0005737">
    <property type="term" value="C:cytoplasm"/>
    <property type="evidence" value="ECO:0000318"/>
    <property type="project" value="GO_Central"/>
</dbReference>
<dbReference type="GO" id="GO:0005524">
    <property type="term" value="F:ATP binding"/>
    <property type="evidence" value="ECO:0007669"/>
    <property type="project" value="UniProtKB-UniRule"/>
</dbReference>
<evidence type="ECO:0000256" key="2">
    <source>
        <dbReference type="ARBA" id="ARBA00022840"/>
    </source>
</evidence>
<evidence type="ECO:0000259" key="5">
    <source>
        <dbReference type="PROSITE" id="PS50011"/>
    </source>
</evidence>
<dbReference type="InterPro" id="IPR011009">
    <property type="entry name" value="Kinase-like_dom_sf"/>
</dbReference>
<keyword evidence="4" id="KW-0418">Kinase</keyword>
<dbReference type="GeneTree" id="ENSGT00940000161352"/>
<protein>
    <recommendedName>
        <fullName evidence="5">Protein kinase domain-containing protein</fullName>
    </recommendedName>
</protein>
<dbReference type="InParanoid" id="F6Y0Y2"/>
<dbReference type="PANTHER" id="PTHR44329:SF291">
    <property type="entry name" value="PROTEIN KINASE DOMAIN-CONTAINING PROTEIN"/>
    <property type="match status" value="1"/>
</dbReference>
<dbReference type="GO" id="GO:0005886">
    <property type="term" value="C:plasma membrane"/>
    <property type="evidence" value="ECO:0000318"/>
    <property type="project" value="GO_Central"/>
</dbReference>
<dbReference type="Proteomes" id="UP000008144">
    <property type="component" value="Chromosome 9"/>
</dbReference>
<dbReference type="PROSITE" id="PS50011">
    <property type="entry name" value="PROTEIN_KINASE_DOM"/>
    <property type="match status" value="1"/>
</dbReference>
<dbReference type="Gene3D" id="1.10.510.10">
    <property type="entry name" value="Transferase(Phosphotransferase) domain 1"/>
    <property type="match status" value="1"/>
</dbReference>
<dbReference type="InterPro" id="IPR017441">
    <property type="entry name" value="Protein_kinase_ATP_BS"/>
</dbReference>
<dbReference type="GO" id="GO:0005634">
    <property type="term" value="C:nucleus"/>
    <property type="evidence" value="ECO:0000318"/>
    <property type="project" value="GO_Central"/>
</dbReference>
<proteinExistence type="inferred from homology"/>
<evidence type="ECO:0000256" key="3">
    <source>
        <dbReference type="PROSITE-ProRule" id="PRU10141"/>
    </source>
</evidence>
<dbReference type="FunFam" id="1.10.510.10:FF:001925">
    <property type="entry name" value="Uncharacterized protein"/>
    <property type="match status" value="1"/>
</dbReference>
<dbReference type="InterPro" id="IPR000719">
    <property type="entry name" value="Prot_kinase_dom"/>
</dbReference>
<dbReference type="EMBL" id="EAAA01002851">
    <property type="status" value="NOT_ANNOTATED_CDS"/>
    <property type="molecule type" value="Genomic_DNA"/>
</dbReference>
<dbReference type="Pfam" id="PF00069">
    <property type="entry name" value="Pkinase"/>
    <property type="match status" value="1"/>
</dbReference>
<reference evidence="6" key="2">
    <citation type="journal article" date="2008" name="Genome Biol.">
        <title>Improved genome assembly and evidence-based global gene model set for the chordate Ciona intestinalis: new insight into intron and operon populations.</title>
        <authorList>
            <person name="Satou Y."/>
            <person name="Mineta K."/>
            <person name="Ogasawara M."/>
            <person name="Sasakura Y."/>
            <person name="Shoguchi E."/>
            <person name="Ueno K."/>
            <person name="Yamada L."/>
            <person name="Matsumoto J."/>
            <person name="Wasserscheid J."/>
            <person name="Dewar K."/>
            <person name="Wiley G.B."/>
            <person name="Macmil S.L."/>
            <person name="Roe B.A."/>
            <person name="Zeller R.W."/>
            <person name="Hastings K.E."/>
            <person name="Lemaire P."/>
            <person name="Lindquist E."/>
            <person name="Endo T."/>
            <person name="Hotta K."/>
            <person name="Inaba K."/>
        </authorList>
    </citation>
    <scope>NUCLEOTIDE SEQUENCE [LARGE SCALE GENOMIC DNA]</scope>
    <source>
        <strain evidence="6">wild type</strain>
    </source>
</reference>
<sequence length="257" mass="29214">MAVPSDRFYNSDEIYLSEFDFNNPLGAGGFGVVVRAFHKKLGVVAIKCLDDESATKNFSPEKWIQKLPMEIQALQSLNHYNIVRMHGLTIWNNYLGVILDYHQVGNLHSLLDKTNPAMQDPIQISMQLKIRIAIDIASALCFLHAFDKKKRMVHGDMKPSNVLLDNTLHAKLIDFGTTVIEAHTTKKKASTSSKQTHKNEKGAYTICYCAPEFLENPFKRNKCQDVYSYGMILYQILSGKPPFSHIQEEEHIRNAVK</sequence>
<keyword evidence="7" id="KW-1185">Reference proteome</keyword>
<feature type="domain" description="Protein kinase" evidence="5">
    <location>
        <begin position="19"/>
        <end position="257"/>
    </location>
</feature>
<dbReference type="Ensembl" id="ENSCINT00000026058.2">
    <property type="protein sequence ID" value="ENSCINP00000025812.2"/>
    <property type="gene ID" value="ENSCING00000014220.2"/>
</dbReference>
<reference evidence="6" key="3">
    <citation type="submission" date="2025-08" db="UniProtKB">
        <authorList>
            <consortium name="Ensembl"/>
        </authorList>
    </citation>
    <scope>IDENTIFICATION</scope>
</reference>
<keyword evidence="2 3" id="KW-0067">ATP-binding</keyword>
<keyword evidence="4" id="KW-0723">Serine/threonine-protein kinase</keyword>
<dbReference type="GO" id="GO:0035556">
    <property type="term" value="P:intracellular signal transduction"/>
    <property type="evidence" value="ECO:0000318"/>
    <property type="project" value="GO_Central"/>
</dbReference>
<accession>F6Y0Y2</accession>